<keyword evidence="6" id="KW-0239">DNA-directed DNA polymerase</keyword>
<evidence type="ECO:0000313" key="10">
    <source>
        <dbReference type="EMBL" id="KAG8227520.1"/>
    </source>
</evidence>
<keyword evidence="11" id="KW-1185">Reference proteome</keyword>
<reference evidence="10" key="1">
    <citation type="submission" date="2013-04" db="EMBL/GenBank/DDBJ databases">
        <authorList>
            <person name="Qu J."/>
            <person name="Murali S.C."/>
            <person name="Bandaranaike D."/>
            <person name="Bellair M."/>
            <person name="Blankenburg K."/>
            <person name="Chao H."/>
            <person name="Dinh H."/>
            <person name="Doddapaneni H."/>
            <person name="Downs B."/>
            <person name="Dugan-Rocha S."/>
            <person name="Elkadiri S."/>
            <person name="Gnanaolivu R.D."/>
            <person name="Hernandez B."/>
            <person name="Javaid M."/>
            <person name="Jayaseelan J.C."/>
            <person name="Lee S."/>
            <person name="Li M."/>
            <person name="Ming W."/>
            <person name="Munidasa M."/>
            <person name="Muniz J."/>
            <person name="Nguyen L."/>
            <person name="Ongeri F."/>
            <person name="Osuji N."/>
            <person name="Pu L.-L."/>
            <person name="Puazo M."/>
            <person name="Qu C."/>
            <person name="Quiroz J."/>
            <person name="Raj R."/>
            <person name="Weissenberger G."/>
            <person name="Xin Y."/>
            <person name="Zou X."/>
            <person name="Han Y."/>
            <person name="Richards S."/>
            <person name="Worley K."/>
            <person name="Muzny D."/>
            <person name="Gibbs R."/>
        </authorList>
    </citation>
    <scope>NUCLEOTIDE SEQUENCE</scope>
    <source>
        <strain evidence="10">Sampled in the wild</strain>
    </source>
</reference>
<organism evidence="10 11">
    <name type="scientific">Ladona fulva</name>
    <name type="common">Scarce chaser dragonfly</name>
    <name type="synonym">Libellula fulva</name>
    <dbReference type="NCBI Taxonomy" id="123851"/>
    <lineage>
        <taxon>Eukaryota</taxon>
        <taxon>Metazoa</taxon>
        <taxon>Ecdysozoa</taxon>
        <taxon>Arthropoda</taxon>
        <taxon>Hexapoda</taxon>
        <taxon>Insecta</taxon>
        <taxon>Pterygota</taxon>
        <taxon>Palaeoptera</taxon>
        <taxon>Odonata</taxon>
        <taxon>Epiprocta</taxon>
        <taxon>Anisoptera</taxon>
        <taxon>Libelluloidea</taxon>
        <taxon>Libellulidae</taxon>
        <taxon>Ladona</taxon>
    </lineage>
</organism>
<dbReference type="GO" id="GO:0003887">
    <property type="term" value="F:DNA-directed DNA polymerase activity"/>
    <property type="evidence" value="ECO:0007669"/>
    <property type="project" value="UniProtKB-KW"/>
</dbReference>
<evidence type="ECO:0000256" key="4">
    <source>
        <dbReference type="ARBA" id="ARBA00022695"/>
    </source>
</evidence>
<dbReference type="AlphaFoldDB" id="A0A8K0K597"/>
<dbReference type="InterPro" id="IPR043502">
    <property type="entry name" value="DNA/RNA_pol_sf"/>
</dbReference>
<evidence type="ECO:0000256" key="2">
    <source>
        <dbReference type="ARBA" id="ARBA00012417"/>
    </source>
</evidence>
<evidence type="ECO:0000256" key="1">
    <source>
        <dbReference type="ARBA" id="ARBA00005755"/>
    </source>
</evidence>
<dbReference type="Proteomes" id="UP000792457">
    <property type="component" value="Unassembled WGS sequence"/>
</dbReference>
<keyword evidence="4" id="KW-0548">Nucleotidyltransferase</keyword>
<dbReference type="PANTHER" id="PTHR33568:SF3">
    <property type="entry name" value="DNA-DIRECTED DNA POLYMERASE"/>
    <property type="match status" value="1"/>
</dbReference>
<sequence>MWECTFDRMVKENVILSNFINSNPLSMESPINPRDAFLRMINPRVHSCVPGVNLALNSRGVNVNTFNKSERFLTGTWVTEEVKVEVREGYEVIKMHEAWHYDRTTEASGFPYWCRTPDDKSKYLSSFRERENIALDETSVQQNPGLRQLSKLMLNSFWGRFGMRENLLHCSILRHEDQLLDLATNSSVELMKVVPINEDSVYACRREREESLRSHPSTNVLIAAYTTCHARLILYNYFRRLDQRVLYFDTDSVIFAEWPGEFSPSVGDYLGDMTDEVEKYGEGCYISEFVSGEPKNYALKICSKTTDFCKTVCKVHRITINSSNAEDVSFDRLKAMVLGDSLPLTVKYEKRIARVAPYNLQLRLEG</sequence>
<evidence type="ECO:0000256" key="7">
    <source>
        <dbReference type="ARBA" id="ARBA00023125"/>
    </source>
</evidence>
<accession>A0A8K0K597</accession>
<name>A0A8K0K597_LADFU</name>
<evidence type="ECO:0000256" key="5">
    <source>
        <dbReference type="ARBA" id="ARBA00022705"/>
    </source>
</evidence>
<dbReference type="OrthoDB" id="8196304at2759"/>
<evidence type="ECO:0000259" key="9">
    <source>
        <dbReference type="Pfam" id="PF03175"/>
    </source>
</evidence>
<dbReference type="GO" id="GO:0003677">
    <property type="term" value="F:DNA binding"/>
    <property type="evidence" value="ECO:0007669"/>
    <property type="project" value="UniProtKB-KW"/>
</dbReference>
<comment type="catalytic activity">
    <reaction evidence="8">
        <text>DNA(n) + a 2'-deoxyribonucleoside 5'-triphosphate = DNA(n+1) + diphosphate</text>
        <dbReference type="Rhea" id="RHEA:22508"/>
        <dbReference type="Rhea" id="RHEA-COMP:17339"/>
        <dbReference type="Rhea" id="RHEA-COMP:17340"/>
        <dbReference type="ChEBI" id="CHEBI:33019"/>
        <dbReference type="ChEBI" id="CHEBI:61560"/>
        <dbReference type="ChEBI" id="CHEBI:173112"/>
        <dbReference type="EC" id="2.7.7.7"/>
    </reaction>
</comment>
<keyword evidence="5" id="KW-0235">DNA replication</keyword>
<dbReference type="GO" id="GO:0006260">
    <property type="term" value="P:DNA replication"/>
    <property type="evidence" value="ECO:0007669"/>
    <property type="project" value="UniProtKB-KW"/>
</dbReference>
<reference evidence="10" key="2">
    <citation type="submission" date="2017-10" db="EMBL/GenBank/DDBJ databases">
        <title>Ladona fulva Genome sequencing and assembly.</title>
        <authorList>
            <person name="Murali S."/>
            <person name="Richards S."/>
            <person name="Bandaranaike D."/>
            <person name="Bellair M."/>
            <person name="Blankenburg K."/>
            <person name="Chao H."/>
            <person name="Dinh H."/>
            <person name="Doddapaneni H."/>
            <person name="Dugan-Rocha S."/>
            <person name="Elkadiri S."/>
            <person name="Gnanaolivu R."/>
            <person name="Hernandez B."/>
            <person name="Skinner E."/>
            <person name="Javaid M."/>
            <person name="Lee S."/>
            <person name="Li M."/>
            <person name="Ming W."/>
            <person name="Munidasa M."/>
            <person name="Muniz J."/>
            <person name="Nguyen L."/>
            <person name="Hughes D."/>
            <person name="Osuji N."/>
            <person name="Pu L.-L."/>
            <person name="Puazo M."/>
            <person name="Qu C."/>
            <person name="Quiroz J."/>
            <person name="Raj R."/>
            <person name="Weissenberger G."/>
            <person name="Xin Y."/>
            <person name="Zou X."/>
            <person name="Han Y."/>
            <person name="Worley K."/>
            <person name="Muzny D."/>
            <person name="Gibbs R."/>
        </authorList>
    </citation>
    <scope>NUCLEOTIDE SEQUENCE</scope>
    <source>
        <strain evidence="10">Sampled in the wild</strain>
    </source>
</reference>
<evidence type="ECO:0000256" key="8">
    <source>
        <dbReference type="ARBA" id="ARBA00049244"/>
    </source>
</evidence>
<comment type="similarity">
    <text evidence="1">Belongs to the DNA polymerase type-B family.</text>
</comment>
<dbReference type="InterPro" id="IPR004868">
    <property type="entry name" value="DNA-dir_DNA_pol_B_mt/vir"/>
</dbReference>
<dbReference type="Gene3D" id="3.90.1600.10">
    <property type="entry name" value="Palm domain of DNA polymerase"/>
    <property type="match status" value="1"/>
</dbReference>
<dbReference type="EC" id="2.7.7.7" evidence="2"/>
<dbReference type="InterPro" id="IPR023211">
    <property type="entry name" value="DNA_pol_palm_dom_sf"/>
</dbReference>
<gene>
    <name evidence="10" type="ORF">J437_LFUL002409</name>
</gene>
<dbReference type="EMBL" id="KZ308325">
    <property type="protein sequence ID" value="KAG8227520.1"/>
    <property type="molecule type" value="Genomic_DNA"/>
</dbReference>
<evidence type="ECO:0000256" key="6">
    <source>
        <dbReference type="ARBA" id="ARBA00022932"/>
    </source>
</evidence>
<dbReference type="Gene3D" id="1.10.287.690">
    <property type="entry name" value="Helix hairpin bin"/>
    <property type="match status" value="1"/>
</dbReference>
<comment type="caution">
    <text evidence="10">The sequence shown here is derived from an EMBL/GenBank/DDBJ whole genome shotgun (WGS) entry which is preliminary data.</text>
</comment>
<dbReference type="SUPFAM" id="SSF56672">
    <property type="entry name" value="DNA/RNA polymerases"/>
    <property type="match status" value="1"/>
</dbReference>
<dbReference type="Pfam" id="PF03175">
    <property type="entry name" value="DNA_pol_B_2"/>
    <property type="match status" value="1"/>
</dbReference>
<dbReference type="GO" id="GO:0000166">
    <property type="term" value="F:nucleotide binding"/>
    <property type="evidence" value="ECO:0007669"/>
    <property type="project" value="InterPro"/>
</dbReference>
<proteinExistence type="inferred from homology"/>
<evidence type="ECO:0000256" key="3">
    <source>
        <dbReference type="ARBA" id="ARBA00022679"/>
    </source>
</evidence>
<keyword evidence="3" id="KW-0808">Transferase</keyword>
<feature type="domain" description="DNA-directed DNA polymerase family B mitochondria/virus" evidence="9">
    <location>
        <begin position="65"/>
        <end position="202"/>
    </location>
</feature>
<protein>
    <recommendedName>
        <fullName evidence="2">DNA-directed DNA polymerase</fullName>
        <ecNumber evidence="2">2.7.7.7</ecNumber>
    </recommendedName>
</protein>
<dbReference type="PANTHER" id="PTHR33568">
    <property type="entry name" value="DNA POLYMERASE"/>
    <property type="match status" value="1"/>
</dbReference>
<evidence type="ECO:0000313" key="11">
    <source>
        <dbReference type="Proteomes" id="UP000792457"/>
    </source>
</evidence>
<keyword evidence="7" id="KW-0238">DNA-binding</keyword>